<name>A0A4Q7CL60_9STAP</name>
<accession>A0A4Q7CL60</accession>
<dbReference type="RefSeq" id="WP_130135614.1">
    <property type="nucleotide sequence ID" value="NZ_RQTE01000171.1"/>
</dbReference>
<dbReference type="Pfam" id="PF01471">
    <property type="entry name" value="PG_binding_1"/>
    <property type="match status" value="1"/>
</dbReference>
<evidence type="ECO:0000259" key="1">
    <source>
        <dbReference type="Pfam" id="PF01471"/>
    </source>
</evidence>
<organism evidence="2 3">
    <name type="scientific">Staphylococcus condimenti</name>
    <dbReference type="NCBI Taxonomy" id="70255"/>
    <lineage>
        <taxon>Bacteria</taxon>
        <taxon>Bacillati</taxon>
        <taxon>Bacillota</taxon>
        <taxon>Bacilli</taxon>
        <taxon>Bacillales</taxon>
        <taxon>Staphylococcaceae</taxon>
        <taxon>Staphylococcus</taxon>
    </lineage>
</organism>
<gene>
    <name evidence="2" type="ORF">EIG99_09055</name>
</gene>
<comment type="caution">
    <text evidence="2">The sequence shown here is derived from an EMBL/GenBank/DDBJ whole genome shotgun (WGS) entry which is preliminary data.</text>
</comment>
<dbReference type="InterPro" id="IPR002477">
    <property type="entry name" value="Peptidoglycan-bd-like"/>
</dbReference>
<dbReference type="Gene3D" id="1.10.101.10">
    <property type="entry name" value="PGBD-like superfamily/PGBD"/>
    <property type="match status" value="1"/>
</dbReference>
<dbReference type="InterPro" id="IPR036365">
    <property type="entry name" value="PGBD-like_sf"/>
</dbReference>
<reference evidence="2 3" key="1">
    <citation type="submission" date="2018-11" db="EMBL/GenBank/DDBJ databases">
        <title>Genomic profiling of Staphylococcus species from a Poultry farm system in KwaZulu-Natal, South Africa.</title>
        <authorList>
            <person name="Amoako D.G."/>
            <person name="Somboro A.M."/>
            <person name="Abia A.L.K."/>
            <person name="Bester L.A."/>
            <person name="Essack S.Y."/>
        </authorList>
    </citation>
    <scope>NUCLEOTIDE SEQUENCE [LARGE SCALE GENOMIC DNA]</scope>
    <source>
        <strain evidence="2 3">SA11</strain>
    </source>
</reference>
<dbReference type="InterPro" id="IPR036366">
    <property type="entry name" value="PGBDSf"/>
</dbReference>
<dbReference type="SUPFAM" id="SSF47090">
    <property type="entry name" value="PGBD-like"/>
    <property type="match status" value="1"/>
</dbReference>
<feature type="non-terminal residue" evidence="2">
    <location>
        <position position="1"/>
    </location>
</feature>
<protein>
    <submittedName>
        <fullName evidence="2">Peptidoglycan-binding protein</fullName>
    </submittedName>
</protein>
<feature type="domain" description="Peptidoglycan binding-like" evidence="1">
    <location>
        <begin position="12"/>
        <end position="65"/>
    </location>
</feature>
<evidence type="ECO:0000313" key="2">
    <source>
        <dbReference type="EMBL" id="RZI01365.1"/>
    </source>
</evidence>
<dbReference type="Proteomes" id="UP000293854">
    <property type="component" value="Unassembled WGS sequence"/>
</dbReference>
<evidence type="ECO:0000313" key="3">
    <source>
        <dbReference type="Proteomes" id="UP000293854"/>
    </source>
</evidence>
<proteinExistence type="predicted"/>
<dbReference type="AlphaFoldDB" id="A0A4Q7CL60"/>
<dbReference type="EMBL" id="RQTE01000171">
    <property type="protein sequence ID" value="RZI01365.1"/>
    <property type="molecule type" value="Genomic_DNA"/>
</dbReference>
<sequence length="90" mass="10191">PDDKILKEGDNNKNVKSIKIGLKALNYNTGTENNDFDATLKSAVESFQKDNKLDVNGTFDKETNRKFTEKLVDKSSKDDEVLKTLLKKLK</sequence>